<organism evidence="2 3">
    <name type="scientific">Isoptericola hypogeus</name>
    <dbReference type="NCBI Taxonomy" id="300179"/>
    <lineage>
        <taxon>Bacteria</taxon>
        <taxon>Bacillati</taxon>
        <taxon>Actinomycetota</taxon>
        <taxon>Actinomycetes</taxon>
        <taxon>Micrococcales</taxon>
        <taxon>Promicromonosporaceae</taxon>
        <taxon>Isoptericola</taxon>
    </lineage>
</organism>
<name>A0ABP4VLQ7_9MICO</name>
<evidence type="ECO:0000313" key="2">
    <source>
        <dbReference type="EMBL" id="GAA1726867.1"/>
    </source>
</evidence>
<dbReference type="Proteomes" id="UP001501138">
    <property type="component" value="Unassembled WGS sequence"/>
</dbReference>
<evidence type="ECO:0000256" key="1">
    <source>
        <dbReference type="SAM" id="MobiDB-lite"/>
    </source>
</evidence>
<dbReference type="EMBL" id="BAAAPM010000004">
    <property type="protein sequence ID" value="GAA1726867.1"/>
    <property type="molecule type" value="Genomic_DNA"/>
</dbReference>
<reference evidence="3" key="1">
    <citation type="journal article" date="2019" name="Int. J. Syst. Evol. Microbiol.">
        <title>The Global Catalogue of Microorganisms (GCM) 10K type strain sequencing project: providing services to taxonomists for standard genome sequencing and annotation.</title>
        <authorList>
            <consortium name="The Broad Institute Genomics Platform"/>
            <consortium name="The Broad Institute Genome Sequencing Center for Infectious Disease"/>
            <person name="Wu L."/>
            <person name="Ma J."/>
        </authorList>
    </citation>
    <scope>NUCLEOTIDE SEQUENCE [LARGE SCALE GENOMIC DNA]</scope>
    <source>
        <strain evidence="3">JCM 15589</strain>
    </source>
</reference>
<evidence type="ECO:0000313" key="3">
    <source>
        <dbReference type="Proteomes" id="UP001501138"/>
    </source>
</evidence>
<sequence length="154" mass="17696">MQNCHPCPETSQFAKQGDLRFYVADSCLERSFVGRRPIRSSWCRGRTPFDERDLPQLFTLARWDWLAEHVTVHVRTIMSRSFDELETVAPGAAQYDEPVHRPGHAVPRPETARCLLCEVLRFDVLERREDQVEVGSREPSAHASSPRATRAGRH</sequence>
<comment type="caution">
    <text evidence="2">The sequence shown here is derived from an EMBL/GenBank/DDBJ whole genome shotgun (WGS) entry which is preliminary data.</text>
</comment>
<keyword evidence="3" id="KW-1185">Reference proteome</keyword>
<proteinExistence type="predicted"/>
<feature type="region of interest" description="Disordered" evidence="1">
    <location>
        <begin position="131"/>
        <end position="154"/>
    </location>
</feature>
<accession>A0ABP4VLQ7</accession>
<gene>
    <name evidence="2" type="ORF">GCM10009809_23230</name>
</gene>
<protein>
    <submittedName>
        <fullName evidence="2">Uncharacterized protein</fullName>
    </submittedName>
</protein>
<feature type="compositionally biased region" description="Basic and acidic residues" evidence="1">
    <location>
        <begin position="131"/>
        <end position="140"/>
    </location>
</feature>